<dbReference type="AlphaFoldDB" id="A0A0Q3N248"/>
<evidence type="ECO:0000313" key="2">
    <source>
        <dbReference type="EMBL" id="KQK10710.1"/>
    </source>
</evidence>
<reference evidence="3" key="3">
    <citation type="submission" date="2018-08" db="UniProtKB">
        <authorList>
            <consortium name="EnsemblPlants"/>
        </authorList>
    </citation>
    <scope>IDENTIFICATION</scope>
    <source>
        <strain evidence="3">cv. Bd21</strain>
    </source>
</reference>
<dbReference type="Gramene" id="KQK10710">
    <property type="protein sequence ID" value="KQK10710"/>
    <property type="gene ID" value="BRADI_2g55673v3"/>
</dbReference>
<gene>
    <name evidence="2" type="ORF">BRADI_2g55673v3</name>
</gene>
<organism evidence="2">
    <name type="scientific">Brachypodium distachyon</name>
    <name type="common">Purple false brome</name>
    <name type="synonym">Trachynia distachya</name>
    <dbReference type="NCBI Taxonomy" id="15368"/>
    <lineage>
        <taxon>Eukaryota</taxon>
        <taxon>Viridiplantae</taxon>
        <taxon>Streptophyta</taxon>
        <taxon>Embryophyta</taxon>
        <taxon>Tracheophyta</taxon>
        <taxon>Spermatophyta</taxon>
        <taxon>Magnoliopsida</taxon>
        <taxon>Liliopsida</taxon>
        <taxon>Poales</taxon>
        <taxon>Poaceae</taxon>
        <taxon>BOP clade</taxon>
        <taxon>Pooideae</taxon>
        <taxon>Stipodae</taxon>
        <taxon>Brachypodieae</taxon>
        <taxon>Brachypodium</taxon>
    </lineage>
</organism>
<evidence type="ECO:0000313" key="4">
    <source>
        <dbReference type="Proteomes" id="UP000008810"/>
    </source>
</evidence>
<evidence type="ECO:0000313" key="3">
    <source>
        <dbReference type="EnsemblPlants" id="KQK10710"/>
    </source>
</evidence>
<protein>
    <submittedName>
        <fullName evidence="2 3">Uncharacterized protein</fullName>
    </submittedName>
</protein>
<proteinExistence type="predicted"/>
<keyword evidence="4" id="KW-1185">Reference proteome</keyword>
<accession>A0A0Q3N248</accession>
<dbReference type="OrthoDB" id="670445at2759"/>
<dbReference type="EnsemblPlants" id="KQK10710">
    <property type="protein sequence ID" value="KQK10710"/>
    <property type="gene ID" value="BRADI_2g55673v3"/>
</dbReference>
<dbReference type="InParanoid" id="A0A0Q3N248"/>
<sequence>MADDLGDPAAQAAALAQQQQAAQLQAQQQAAQLQAQATAAAQAQTQALAAAQEVVKAAAAAGVNIDATGLVTDLNKQTQEKSTAPKGSFQSGNGKEGKEKKETS</sequence>
<reference evidence="2" key="2">
    <citation type="submission" date="2017-06" db="EMBL/GenBank/DDBJ databases">
        <title>WGS assembly of Brachypodium distachyon.</title>
        <authorList>
            <consortium name="The International Brachypodium Initiative"/>
            <person name="Lucas S."/>
            <person name="Harmon-Smith M."/>
            <person name="Lail K."/>
            <person name="Tice H."/>
            <person name="Grimwood J."/>
            <person name="Bruce D."/>
            <person name="Barry K."/>
            <person name="Shu S."/>
            <person name="Lindquist E."/>
            <person name="Wang M."/>
            <person name="Pitluck S."/>
            <person name="Vogel J.P."/>
            <person name="Garvin D.F."/>
            <person name="Mockler T.C."/>
            <person name="Schmutz J."/>
            <person name="Rokhsar D."/>
            <person name="Bevan M.W."/>
        </authorList>
    </citation>
    <scope>NUCLEOTIDE SEQUENCE</scope>
    <source>
        <strain evidence="2">Bd21</strain>
    </source>
</reference>
<feature type="compositionally biased region" description="Basic and acidic residues" evidence="1">
    <location>
        <begin position="95"/>
        <end position="104"/>
    </location>
</feature>
<dbReference type="Proteomes" id="UP000008810">
    <property type="component" value="Chromosome 2"/>
</dbReference>
<feature type="region of interest" description="Disordered" evidence="1">
    <location>
        <begin position="76"/>
        <end position="104"/>
    </location>
</feature>
<name>A0A0Q3N248_BRADI</name>
<reference evidence="2 3" key="1">
    <citation type="journal article" date="2010" name="Nature">
        <title>Genome sequencing and analysis of the model grass Brachypodium distachyon.</title>
        <authorList>
            <consortium name="International Brachypodium Initiative"/>
        </authorList>
    </citation>
    <scope>NUCLEOTIDE SEQUENCE [LARGE SCALE GENOMIC DNA]</scope>
    <source>
        <strain evidence="2 3">Bd21</strain>
    </source>
</reference>
<dbReference type="EMBL" id="CM000881">
    <property type="protein sequence ID" value="KQK10710.1"/>
    <property type="molecule type" value="Genomic_DNA"/>
</dbReference>
<evidence type="ECO:0000256" key="1">
    <source>
        <dbReference type="SAM" id="MobiDB-lite"/>
    </source>
</evidence>